<dbReference type="AlphaFoldDB" id="A0A0J1ELM3"/>
<reference evidence="2" key="1">
    <citation type="submission" date="2015-05" db="EMBL/GenBank/DDBJ databases">
        <title>Permanent draft genome of Rhodopirellula islandicus K833.</title>
        <authorList>
            <person name="Kizina J."/>
            <person name="Richter M."/>
            <person name="Glockner F.O."/>
            <person name="Harder J."/>
        </authorList>
    </citation>
    <scope>NUCLEOTIDE SEQUENCE [LARGE SCALE GENOMIC DNA]</scope>
    <source>
        <strain evidence="2">K833</strain>
    </source>
</reference>
<sequence length="52" mass="5787">MAERSGDDCSEGDFIAELYRGDVGNQPATPRGMTDALPDDFQRRLAGQRPFR</sequence>
<evidence type="ECO:0000256" key="1">
    <source>
        <dbReference type="SAM" id="MobiDB-lite"/>
    </source>
</evidence>
<evidence type="ECO:0000313" key="3">
    <source>
        <dbReference type="Proteomes" id="UP000036367"/>
    </source>
</evidence>
<accession>A0A0J1ELM3</accession>
<gene>
    <name evidence="2" type="ORF">RISK_001625</name>
</gene>
<feature type="region of interest" description="Disordered" evidence="1">
    <location>
        <begin position="20"/>
        <end position="52"/>
    </location>
</feature>
<keyword evidence="3" id="KW-1185">Reference proteome</keyword>
<dbReference type="Proteomes" id="UP000036367">
    <property type="component" value="Unassembled WGS sequence"/>
</dbReference>
<proteinExistence type="predicted"/>
<organism evidence="2 3">
    <name type="scientific">Rhodopirellula islandica</name>
    <dbReference type="NCBI Taxonomy" id="595434"/>
    <lineage>
        <taxon>Bacteria</taxon>
        <taxon>Pseudomonadati</taxon>
        <taxon>Planctomycetota</taxon>
        <taxon>Planctomycetia</taxon>
        <taxon>Pirellulales</taxon>
        <taxon>Pirellulaceae</taxon>
        <taxon>Rhodopirellula</taxon>
    </lineage>
</organism>
<comment type="caution">
    <text evidence="2">The sequence shown here is derived from an EMBL/GenBank/DDBJ whole genome shotgun (WGS) entry which is preliminary data.</text>
</comment>
<name>A0A0J1ELM3_RHOIS</name>
<protein>
    <submittedName>
        <fullName evidence="2">Uncharacterized protein</fullName>
    </submittedName>
</protein>
<dbReference type="EMBL" id="LECT01000015">
    <property type="protein sequence ID" value="KLU06414.1"/>
    <property type="molecule type" value="Genomic_DNA"/>
</dbReference>
<evidence type="ECO:0000313" key="2">
    <source>
        <dbReference type="EMBL" id="KLU06414.1"/>
    </source>
</evidence>